<gene>
    <name evidence="1" type="ORF">TraAM80_00271</name>
</gene>
<dbReference type="AlphaFoldDB" id="A0A422P4F0"/>
<comment type="caution">
    <text evidence="1">The sequence shown here is derived from an EMBL/GenBank/DDBJ whole genome shotgun (WGS) entry which is preliminary data.</text>
</comment>
<accession>A0A422P4F0</accession>
<dbReference type="OrthoDB" id="252971at2759"/>
<dbReference type="GeneID" id="40324204"/>
<proteinExistence type="predicted"/>
<dbReference type="EMBL" id="MKGL01000004">
    <property type="protein sequence ID" value="RNF12555.1"/>
    <property type="molecule type" value="Genomic_DNA"/>
</dbReference>
<keyword evidence="2" id="KW-1185">Reference proteome</keyword>
<protein>
    <submittedName>
        <fullName evidence="1">Uncharacterized protein</fullName>
    </submittedName>
</protein>
<dbReference type="Proteomes" id="UP000283634">
    <property type="component" value="Unassembled WGS sequence"/>
</dbReference>
<dbReference type="RefSeq" id="XP_029242835.1">
    <property type="nucleotide sequence ID" value="XM_029377355.1"/>
</dbReference>
<evidence type="ECO:0000313" key="2">
    <source>
        <dbReference type="Proteomes" id="UP000283634"/>
    </source>
</evidence>
<reference evidence="1 2" key="1">
    <citation type="journal article" date="2018" name="BMC Genomics">
        <title>Genomic comparison of Trypanosoma conorhini and Trypanosoma rangeli to Trypanosoma cruzi strains of high and low virulence.</title>
        <authorList>
            <person name="Bradwell K.R."/>
            <person name="Koparde V.N."/>
            <person name="Matveyev A.V."/>
            <person name="Serrano M.G."/>
            <person name="Alves J.M."/>
            <person name="Parikh H."/>
            <person name="Huang B."/>
            <person name="Lee V."/>
            <person name="Espinosa-Alvarez O."/>
            <person name="Ortiz P.A."/>
            <person name="Costa-Martins A.G."/>
            <person name="Teixeira M.M."/>
            <person name="Buck G.A."/>
        </authorList>
    </citation>
    <scope>NUCLEOTIDE SEQUENCE [LARGE SCALE GENOMIC DNA]</scope>
    <source>
        <strain evidence="1 2">AM80</strain>
    </source>
</reference>
<name>A0A422P4F0_TRYRA</name>
<organism evidence="1 2">
    <name type="scientific">Trypanosoma rangeli</name>
    <dbReference type="NCBI Taxonomy" id="5698"/>
    <lineage>
        <taxon>Eukaryota</taxon>
        <taxon>Discoba</taxon>
        <taxon>Euglenozoa</taxon>
        <taxon>Kinetoplastea</taxon>
        <taxon>Metakinetoplastina</taxon>
        <taxon>Trypanosomatida</taxon>
        <taxon>Trypanosomatidae</taxon>
        <taxon>Trypanosoma</taxon>
        <taxon>Herpetosoma</taxon>
    </lineage>
</organism>
<sequence length="274" mass="30669">MENESDYQNWGISKELEAVSTPLTPTPLLPSAHLLSSVCIETTRERLALLHSIIQRSLEHAEIPSPPTNKVHVTFPTPDCQGSSASTTGETAHLNSMEQLVLAQFESLGRTDILLGQSESYAAARERWYRDMMLMKIQIWGAHAFSSFDNISLTGELTNCETFHCNTKSVVAKVSYAGVDAATMTVPSFSVREALMSLLWQENNERQTLLLEEISEFNALILGIGSAGHYLVFSKRRDELVGNLRRVLLQPSIRPMTLRNFSFGARLKKSQRRK</sequence>
<evidence type="ECO:0000313" key="1">
    <source>
        <dbReference type="EMBL" id="RNF12555.1"/>
    </source>
</evidence>